<dbReference type="EMBL" id="JAYGHX010000004">
    <property type="protein sequence ID" value="MEA5391234.1"/>
    <property type="molecule type" value="Genomic_DNA"/>
</dbReference>
<evidence type="ECO:0000313" key="2">
    <source>
        <dbReference type="Proteomes" id="UP001304461"/>
    </source>
</evidence>
<proteinExistence type="predicted"/>
<dbReference type="InterPro" id="IPR027417">
    <property type="entry name" value="P-loop_NTPase"/>
</dbReference>
<accession>A0ABU5RU12</accession>
<dbReference type="Proteomes" id="UP001304461">
    <property type="component" value="Unassembled WGS sequence"/>
</dbReference>
<dbReference type="RefSeq" id="WP_323305276.1">
    <property type="nucleotide sequence ID" value="NZ_JAYGHX010000004.1"/>
</dbReference>
<name>A0ABU5RU12_9CYAN</name>
<evidence type="ECO:0008006" key="3">
    <source>
        <dbReference type="Google" id="ProtNLM"/>
    </source>
</evidence>
<dbReference type="Gene3D" id="3.40.50.300">
    <property type="entry name" value="P-loop containing nucleotide triphosphate hydrolases"/>
    <property type="match status" value="1"/>
</dbReference>
<dbReference type="SUPFAM" id="SSF52540">
    <property type="entry name" value="P-loop containing nucleoside triphosphate hydrolases"/>
    <property type="match status" value="1"/>
</dbReference>
<protein>
    <recommendedName>
        <fullName evidence="3">UDP-N-acetylglucosamine kinase</fullName>
    </recommendedName>
</protein>
<reference evidence="1 2" key="1">
    <citation type="submission" date="2023-12" db="EMBL/GenBank/DDBJ databases">
        <title>Baltic Sea Cyanobacteria.</title>
        <authorList>
            <person name="Delbaje E."/>
            <person name="Fewer D.P."/>
            <person name="Shishido T.K."/>
        </authorList>
    </citation>
    <scope>NUCLEOTIDE SEQUENCE [LARGE SCALE GENOMIC DNA]</scope>
    <source>
        <strain evidence="1 2">UHCC 0139</strain>
    </source>
</reference>
<keyword evidence="2" id="KW-1185">Reference proteome</keyword>
<gene>
    <name evidence="1" type="ORF">VB738_08155</name>
</gene>
<evidence type="ECO:0000313" key="1">
    <source>
        <dbReference type="EMBL" id="MEA5391234.1"/>
    </source>
</evidence>
<dbReference type="PANTHER" id="PTHR39206">
    <property type="entry name" value="SLL8004 PROTEIN"/>
    <property type="match status" value="1"/>
</dbReference>
<comment type="caution">
    <text evidence="1">The sequence shown here is derived from an EMBL/GenBank/DDBJ whole genome shotgun (WGS) entry which is preliminary data.</text>
</comment>
<sequence>MRVFAGPNGSGKSVLKAVLPSPLLGVYLNPDEIEASIRQNGCLDLGAFGVSTTAAELLPAFTGSELLRSAGLLEPARRLRLEGGRLEFDGVRVNAYFASVVADVLRQGLLVRRASFTCETVMSHPGKVALLEQAQRLGYRTYLYFVATDDPEINVSRVRNRVGLGGHPVPEDKIISRYHRSLALLLEAIKHTSRAYIFDNSTDSSDPQLAWIAEITDGRQLELKSDRIPAWFKRAVIEKIA</sequence>
<dbReference type="PANTHER" id="PTHR39206:SF1">
    <property type="entry name" value="SLL8004 PROTEIN"/>
    <property type="match status" value="1"/>
</dbReference>
<organism evidence="1 2">
    <name type="scientific">Cyanobium gracile UHCC 0139</name>
    <dbReference type="NCBI Taxonomy" id="3110308"/>
    <lineage>
        <taxon>Bacteria</taxon>
        <taxon>Bacillati</taxon>
        <taxon>Cyanobacteriota</taxon>
        <taxon>Cyanophyceae</taxon>
        <taxon>Synechococcales</taxon>
        <taxon>Prochlorococcaceae</taxon>
        <taxon>Cyanobium</taxon>
    </lineage>
</organism>